<accession>M2Q070</accession>
<keyword evidence="1" id="KW-0812">Transmembrane</keyword>
<keyword evidence="3" id="KW-1185">Reference proteome</keyword>
<proteinExistence type="predicted"/>
<name>M2Q070_CERS8</name>
<dbReference type="EMBL" id="KB446458">
    <property type="protein sequence ID" value="EMD30268.1"/>
    <property type="molecule type" value="Genomic_DNA"/>
</dbReference>
<protein>
    <submittedName>
        <fullName evidence="2">Uncharacterized protein</fullName>
    </submittedName>
</protein>
<dbReference type="AlphaFoldDB" id="M2Q070"/>
<sequence length="65" mass="7055">MSPPYGFLVLNAISVFPIKAVASLILTPLTGSLWALSPVPSHISLREATLRGRFFRCRSKRGGVT</sequence>
<dbReference type="HOGENOM" id="CLU_2849497_0_0_1"/>
<feature type="transmembrane region" description="Helical" evidence="1">
    <location>
        <begin position="12"/>
        <end position="36"/>
    </location>
</feature>
<evidence type="ECO:0000313" key="3">
    <source>
        <dbReference type="Proteomes" id="UP000016930"/>
    </source>
</evidence>
<keyword evidence="1" id="KW-1133">Transmembrane helix</keyword>
<keyword evidence="1" id="KW-0472">Membrane</keyword>
<dbReference type="Proteomes" id="UP000016930">
    <property type="component" value="Unassembled WGS sequence"/>
</dbReference>
<gene>
    <name evidence="2" type="ORF">CERSUDRAFT_101685</name>
</gene>
<reference evidence="2 3" key="1">
    <citation type="journal article" date="2012" name="Proc. Natl. Acad. Sci. U.S.A.">
        <title>Comparative genomics of Ceriporiopsis subvermispora and Phanerochaete chrysosporium provide insight into selective ligninolysis.</title>
        <authorList>
            <person name="Fernandez-Fueyo E."/>
            <person name="Ruiz-Duenas F.J."/>
            <person name="Ferreira P."/>
            <person name="Floudas D."/>
            <person name="Hibbett D.S."/>
            <person name="Canessa P."/>
            <person name="Larrondo L.F."/>
            <person name="James T.Y."/>
            <person name="Seelenfreund D."/>
            <person name="Lobos S."/>
            <person name="Polanco R."/>
            <person name="Tello M."/>
            <person name="Honda Y."/>
            <person name="Watanabe T."/>
            <person name="Watanabe T."/>
            <person name="Ryu J.S."/>
            <person name="Kubicek C.P."/>
            <person name="Schmoll M."/>
            <person name="Gaskell J."/>
            <person name="Hammel K.E."/>
            <person name="St John F.J."/>
            <person name="Vanden Wymelenberg A."/>
            <person name="Sabat G."/>
            <person name="Splinter BonDurant S."/>
            <person name="Syed K."/>
            <person name="Yadav J.S."/>
            <person name="Doddapaneni H."/>
            <person name="Subramanian V."/>
            <person name="Lavin J.L."/>
            <person name="Oguiza J.A."/>
            <person name="Perez G."/>
            <person name="Pisabarro A.G."/>
            <person name="Ramirez L."/>
            <person name="Santoyo F."/>
            <person name="Master E."/>
            <person name="Coutinho P.M."/>
            <person name="Henrissat B."/>
            <person name="Lombard V."/>
            <person name="Magnuson J.K."/>
            <person name="Kuees U."/>
            <person name="Hori C."/>
            <person name="Igarashi K."/>
            <person name="Samejima M."/>
            <person name="Held B.W."/>
            <person name="Barry K.W."/>
            <person name="LaButti K.M."/>
            <person name="Lapidus A."/>
            <person name="Lindquist E.A."/>
            <person name="Lucas S.M."/>
            <person name="Riley R."/>
            <person name="Salamov A.A."/>
            <person name="Hoffmeister D."/>
            <person name="Schwenk D."/>
            <person name="Hadar Y."/>
            <person name="Yarden O."/>
            <person name="de Vries R.P."/>
            <person name="Wiebenga A."/>
            <person name="Stenlid J."/>
            <person name="Eastwood D."/>
            <person name="Grigoriev I.V."/>
            <person name="Berka R.M."/>
            <person name="Blanchette R.A."/>
            <person name="Kersten P."/>
            <person name="Martinez A.T."/>
            <person name="Vicuna R."/>
            <person name="Cullen D."/>
        </authorList>
    </citation>
    <scope>NUCLEOTIDE SEQUENCE [LARGE SCALE GENOMIC DNA]</scope>
    <source>
        <strain evidence="2 3">B</strain>
    </source>
</reference>
<evidence type="ECO:0000256" key="1">
    <source>
        <dbReference type="SAM" id="Phobius"/>
    </source>
</evidence>
<organism evidence="2 3">
    <name type="scientific">Ceriporiopsis subvermispora (strain B)</name>
    <name type="common">White-rot fungus</name>
    <name type="synonym">Gelatoporia subvermispora</name>
    <dbReference type="NCBI Taxonomy" id="914234"/>
    <lineage>
        <taxon>Eukaryota</taxon>
        <taxon>Fungi</taxon>
        <taxon>Dikarya</taxon>
        <taxon>Basidiomycota</taxon>
        <taxon>Agaricomycotina</taxon>
        <taxon>Agaricomycetes</taxon>
        <taxon>Polyporales</taxon>
        <taxon>Gelatoporiaceae</taxon>
        <taxon>Gelatoporia</taxon>
    </lineage>
</organism>
<evidence type="ECO:0000313" key="2">
    <source>
        <dbReference type="EMBL" id="EMD30268.1"/>
    </source>
</evidence>